<evidence type="ECO:0000256" key="1">
    <source>
        <dbReference type="ARBA" id="ARBA00004389"/>
    </source>
</evidence>
<dbReference type="SUPFAM" id="SSF53756">
    <property type="entry name" value="UDP-Glycosyltransferase/glycogen phosphorylase"/>
    <property type="match status" value="1"/>
</dbReference>
<evidence type="ECO:0000256" key="6">
    <source>
        <dbReference type="ARBA" id="ARBA00022692"/>
    </source>
</evidence>
<dbReference type="Proteomes" id="UP000002852">
    <property type="component" value="Unassembled WGS sequence"/>
</dbReference>
<dbReference type="GeneID" id="102217646"/>
<dbReference type="CDD" id="cd03784">
    <property type="entry name" value="GT1_Gtf-like"/>
    <property type="match status" value="1"/>
</dbReference>
<evidence type="ECO:0000313" key="14">
    <source>
        <dbReference type="Ensembl" id="ENSXMAP00000040924.1"/>
    </source>
</evidence>
<dbReference type="InParanoid" id="A0A3B5RD64"/>
<dbReference type="Gene3D" id="3.40.50.2000">
    <property type="entry name" value="Glycogen Phosphorylase B"/>
    <property type="match status" value="2"/>
</dbReference>
<keyword evidence="4 11" id="KW-0328">Glycosyltransferase</keyword>
<comment type="subcellular location">
    <subcellularLocation>
        <location evidence="1">Endoplasmic reticulum membrane</location>
        <topology evidence="1">Single-pass membrane protein</topology>
    </subcellularLocation>
</comment>
<dbReference type="RefSeq" id="XP_023192283.1">
    <property type="nucleotide sequence ID" value="XM_023336515.1"/>
</dbReference>
<keyword evidence="8 13" id="KW-1133">Transmembrane helix</keyword>
<evidence type="ECO:0000256" key="5">
    <source>
        <dbReference type="ARBA" id="ARBA00022679"/>
    </source>
</evidence>
<dbReference type="FunFam" id="3.40.50.2000:FF:000021">
    <property type="entry name" value="UDP-glucuronosyltransferase"/>
    <property type="match status" value="1"/>
</dbReference>
<keyword evidence="7" id="KW-0256">Endoplasmic reticulum</keyword>
<dbReference type="EC" id="2.4.1.17" evidence="3"/>
<dbReference type="GO" id="GO:0015020">
    <property type="term" value="F:glucuronosyltransferase activity"/>
    <property type="evidence" value="ECO:0007669"/>
    <property type="project" value="UniProtKB-EC"/>
</dbReference>
<dbReference type="InterPro" id="IPR035595">
    <property type="entry name" value="UDP_glycos_trans_CS"/>
</dbReference>
<keyword evidence="6 13" id="KW-0812">Transmembrane</keyword>
<dbReference type="GeneTree" id="ENSGT00940000159677"/>
<dbReference type="FunCoup" id="A0A3B5RD64">
    <property type="interactions" value="221"/>
</dbReference>
<feature type="region of interest" description="Disordered" evidence="12">
    <location>
        <begin position="1"/>
        <end position="39"/>
    </location>
</feature>
<dbReference type="PROSITE" id="PS00375">
    <property type="entry name" value="UDPGT"/>
    <property type="match status" value="1"/>
</dbReference>
<evidence type="ECO:0000256" key="12">
    <source>
        <dbReference type="SAM" id="MobiDB-lite"/>
    </source>
</evidence>
<accession>A0A3B5RD64</accession>
<protein>
    <recommendedName>
        <fullName evidence="3">glucuronosyltransferase</fullName>
        <ecNumber evidence="3">2.4.1.17</ecNumber>
    </recommendedName>
</protein>
<reference evidence="15" key="2">
    <citation type="journal article" date="2013" name="Nat. Genet.">
        <title>The genome of the platyfish, Xiphophorus maculatus, provides insights into evolutionary adaptation and several complex traits.</title>
        <authorList>
            <person name="Schartl M."/>
            <person name="Walter R.B."/>
            <person name="Shen Y."/>
            <person name="Garcia T."/>
            <person name="Catchen J."/>
            <person name="Amores A."/>
            <person name="Braasch I."/>
            <person name="Chalopin D."/>
            <person name="Volff J.N."/>
            <person name="Lesch K.P."/>
            <person name="Bisazza A."/>
            <person name="Minx P."/>
            <person name="Hillier L."/>
            <person name="Wilson R.K."/>
            <person name="Fuerstenberg S."/>
            <person name="Boore J."/>
            <person name="Searle S."/>
            <person name="Postlethwait J.H."/>
            <person name="Warren W.C."/>
        </authorList>
    </citation>
    <scope>NUCLEOTIDE SEQUENCE [LARGE SCALE GENOMIC DNA]</scope>
    <source>
        <strain evidence="15">JP 163 A</strain>
    </source>
</reference>
<evidence type="ECO:0000313" key="15">
    <source>
        <dbReference type="Proteomes" id="UP000002852"/>
    </source>
</evidence>
<dbReference type="Ensembl" id="ENSXMAT00000021731.1">
    <property type="protein sequence ID" value="ENSXMAP00000040924.1"/>
    <property type="gene ID" value="ENSXMAG00000023781.1"/>
</dbReference>
<keyword evidence="5 11" id="KW-0808">Transferase</keyword>
<dbReference type="Pfam" id="PF00201">
    <property type="entry name" value="UDPGT"/>
    <property type="match status" value="1"/>
</dbReference>
<proteinExistence type="inferred from homology"/>
<keyword evidence="15" id="KW-1185">Reference proteome</keyword>
<dbReference type="AlphaFoldDB" id="A0A3B5RD64"/>
<evidence type="ECO:0000256" key="3">
    <source>
        <dbReference type="ARBA" id="ARBA00012544"/>
    </source>
</evidence>
<keyword evidence="9 13" id="KW-0472">Membrane</keyword>
<evidence type="ECO:0000256" key="8">
    <source>
        <dbReference type="ARBA" id="ARBA00022989"/>
    </source>
</evidence>
<dbReference type="PANTHER" id="PTHR48043">
    <property type="entry name" value="EG:EG0003.4 PROTEIN-RELATED"/>
    <property type="match status" value="1"/>
</dbReference>
<evidence type="ECO:0000256" key="11">
    <source>
        <dbReference type="RuleBase" id="RU003718"/>
    </source>
</evidence>
<reference evidence="14" key="4">
    <citation type="submission" date="2025-09" db="UniProtKB">
        <authorList>
            <consortium name="Ensembl"/>
        </authorList>
    </citation>
    <scope>IDENTIFICATION</scope>
    <source>
        <strain evidence="14">JP 163 A</strain>
    </source>
</reference>
<dbReference type="InterPro" id="IPR050271">
    <property type="entry name" value="UDP-glycosyltransferase"/>
</dbReference>
<dbReference type="KEGG" id="xma:102217646"/>
<feature type="transmembrane region" description="Helical" evidence="13">
    <location>
        <begin position="524"/>
        <end position="548"/>
    </location>
</feature>
<dbReference type="FunFam" id="3.40.50.2000:FF:000176">
    <property type="entry name" value="UDP glucuronosyltransferase 1 family, polypeptide A7"/>
    <property type="match status" value="1"/>
</dbReference>
<evidence type="ECO:0000256" key="13">
    <source>
        <dbReference type="SAM" id="Phobius"/>
    </source>
</evidence>
<dbReference type="OMA" id="HSHTSIW"/>
<sequence>MQPALPTEFRHTHTHSDSESHSSTTRRTSSHTKLSLQHREEAMRSRVRFPLTGLLAWLCCFHLGPVQGEKVLVFPADGSQWLSMKILVKELGRRGHEVTVLVPENSQLIQGSDSYKTEVYKVPYTQDETDKNYKRFREGLFDQQPGLANLFVNVDRLLIFTSPQVVGCEALLDNEPLMTKLRTEGFDMMLTDPFLPCGSILAHIFSIPAVYFMRLLPCELDIKANKCPSPVSYIPKSFSGNTDRMSFPERVKNMMMSFLESYLCTVMYQKFDELVSKRIQDGMSYKELISEGAIWLLRYDFVFDWPKPLMPNMVLIGGINCAKTAPLPADLKEFVDASGDDGFIVFTLGSWVSDMPEAKAKQFFEAFRQIPQRVIWRYTGEIPKDVPKNVKLMKWVPQKDLLAHPKAKVFMTHGGSHGIYESVCNGVPLLIFPLFGDQRDNAHQMVSRGVAVKLNIFDITTETLVDGLKKVIYDKGYKERMVGLSQIHLDRPVEPLDLAVFWSEFVMRHKGASHLRVAAHDLNWFQYHSLDVIGFLVFVFVAVLWLTLKSCLFCTRKCCGKRGAKKKSE</sequence>
<evidence type="ECO:0000256" key="2">
    <source>
        <dbReference type="ARBA" id="ARBA00009995"/>
    </source>
</evidence>
<reference evidence="14" key="3">
    <citation type="submission" date="2025-08" db="UniProtKB">
        <authorList>
            <consortium name="Ensembl"/>
        </authorList>
    </citation>
    <scope>IDENTIFICATION</scope>
    <source>
        <strain evidence="14">JP 163 A</strain>
    </source>
</reference>
<dbReference type="InterPro" id="IPR002213">
    <property type="entry name" value="UDP_glucos_trans"/>
</dbReference>
<evidence type="ECO:0000256" key="10">
    <source>
        <dbReference type="ARBA" id="ARBA00023180"/>
    </source>
</evidence>
<evidence type="ECO:0000256" key="9">
    <source>
        <dbReference type="ARBA" id="ARBA00023136"/>
    </source>
</evidence>
<dbReference type="STRING" id="8083.ENSXMAP00000040924"/>
<reference evidence="15" key="1">
    <citation type="submission" date="2012-01" db="EMBL/GenBank/DDBJ databases">
        <authorList>
            <person name="Walter R."/>
            <person name="Schartl M."/>
            <person name="Warren W."/>
        </authorList>
    </citation>
    <scope>NUCLEOTIDE SEQUENCE [LARGE SCALE GENOMIC DNA]</scope>
    <source>
        <strain evidence="15">JP 163 A</strain>
    </source>
</reference>
<evidence type="ECO:0000256" key="7">
    <source>
        <dbReference type="ARBA" id="ARBA00022824"/>
    </source>
</evidence>
<feature type="compositionally biased region" description="Basic and acidic residues" evidence="12">
    <location>
        <begin position="8"/>
        <end position="20"/>
    </location>
</feature>
<name>A0A3B5RD64_XIPMA</name>
<dbReference type="OrthoDB" id="5835829at2759"/>
<organism evidence="14 15">
    <name type="scientific">Xiphophorus maculatus</name>
    <name type="common">Southern platyfish</name>
    <name type="synonym">Platypoecilus maculatus</name>
    <dbReference type="NCBI Taxonomy" id="8083"/>
    <lineage>
        <taxon>Eukaryota</taxon>
        <taxon>Metazoa</taxon>
        <taxon>Chordata</taxon>
        <taxon>Craniata</taxon>
        <taxon>Vertebrata</taxon>
        <taxon>Euteleostomi</taxon>
        <taxon>Actinopterygii</taxon>
        <taxon>Neopterygii</taxon>
        <taxon>Teleostei</taxon>
        <taxon>Neoteleostei</taxon>
        <taxon>Acanthomorphata</taxon>
        <taxon>Ovalentaria</taxon>
        <taxon>Atherinomorphae</taxon>
        <taxon>Cyprinodontiformes</taxon>
        <taxon>Poeciliidae</taxon>
        <taxon>Poeciliinae</taxon>
        <taxon>Xiphophorus</taxon>
    </lineage>
</organism>
<evidence type="ECO:0000256" key="4">
    <source>
        <dbReference type="ARBA" id="ARBA00022676"/>
    </source>
</evidence>
<dbReference type="GO" id="GO:0005789">
    <property type="term" value="C:endoplasmic reticulum membrane"/>
    <property type="evidence" value="ECO:0007669"/>
    <property type="project" value="UniProtKB-SubCell"/>
</dbReference>
<keyword evidence="10" id="KW-0325">Glycoprotein</keyword>
<dbReference type="PANTHER" id="PTHR48043:SF161">
    <property type="entry name" value="UDP GLUCURONOSYLTRANSFERASE FAMILY 1 MEMBER A1"/>
    <property type="match status" value="1"/>
</dbReference>
<comment type="similarity">
    <text evidence="2 11">Belongs to the UDP-glycosyltransferase family.</text>
</comment>